<evidence type="ECO:0000259" key="2">
    <source>
        <dbReference type="PROSITE" id="PS50206"/>
    </source>
</evidence>
<feature type="domain" description="Rhodanese" evidence="2">
    <location>
        <begin position="13"/>
        <end position="132"/>
    </location>
</feature>
<dbReference type="PANTHER" id="PTHR30401">
    <property type="entry name" value="TRNA 2-SELENOURIDINE SYNTHASE"/>
    <property type="match status" value="1"/>
</dbReference>
<dbReference type="NCBIfam" id="TIGR03167">
    <property type="entry name" value="tRNA_sel_U_synt"/>
    <property type="match status" value="1"/>
</dbReference>
<dbReference type="STRING" id="1852522.SAMN06295960_1815"/>
<dbReference type="InterPro" id="IPR027417">
    <property type="entry name" value="P-loop_NTPase"/>
</dbReference>
<gene>
    <name evidence="3" type="ORF">SAMN06295960_1815</name>
</gene>
<dbReference type="GO" id="GO:0002098">
    <property type="term" value="P:tRNA wobble uridine modification"/>
    <property type="evidence" value="ECO:0007669"/>
    <property type="project" value="InterPro"/>
</dbReference>
<dbReference type="InterPro" id="IPR001763">
    <property type="entry name" value="Rhodanese-like_dom"/>
</dbReference>
<dbReference type="Proteomes" id="UP000193834">
    <property type="component" value="Unassembled WGS sequence"/>
</dbReference>
<accession>A0A1X7JXB8</accession>
<dbReference type="InterPro" id="IPR017582">
    <property type="entry name" value="SelU"/>
</dbReference>
<dbReference type="OrthoDB" id="9808735at2"/>
<protein>
    <submittedName>
        <fullName evidence="3">tRNA 2-selenouridine synthase</fullName>
    </submittedName>
</protein>
<dbReference type="Pfam" id="PF00581">
    <property type="entry name" value="Rhodanese"/>
    <property type="match status" value="1"/>
</dbReference>
<evidence type="ECO:0000256" key="1">
    <source>
        <dbReference type="ARBA" id="ARBA00023266"/>
    </source>
</evidence>
<dbReference type="SUPFAM" id="SSF52540">
    <property type="entry name" value="P-loop containing nucleoside triphosphate hydrolases"/>
    <property type="match status" value="1"/>
</dbReference>
<dbReference type="Gene3D" id="3.40.250.10">
    <property type="entry name" value="Rhodanese-like domain"/>
    <property type="match status" value="1"/>
</dbReference>
<keyword evidence="1" id="KW-0711">Selenium</keyword>
<dbReference type="AlphaFoldDB" id="A0A1X7JXB8"/>
<dbReference type="EMBL" id="FXAZ01000002">
    <property type="protein sequence ID" value="SMG32912.1"/>
    <property type="molecule type" value="Genomic_DNA"/>
</dbReference>
<dbReference type="InterPro" id="IPR058840">
    <property type="entry name" value="AAA_SelU"/>
</dbReference>
<evidence type="ECO:0000313" key="4">
    <source>
        <dbReference type="Proteomes" id="UP000193834"/>
    </source>
</evidence>
<proteinExistence type="predicted"/>
<reference evidence="3 4" key="1">
    <citation type="submission" date="2017-04" db="EMBL/GenBank/DDBJ databases">
        <authorList>
            <person name="Afonso C.L."/>
            <person name="Miller P.J."/>
            <person name="Scott M.A."/>
            <person name="Spackman E."/>
            <person name="Goraichik I."/>
            <person name="Dimitrov K.M."/>
            <person name="Suarez D.L."/>
            <person name="Swayne D.E."/>
        </authorList>
    </citation>
    <scope>NUCLEOTIDE SEQUENCE [LARGE SCALE GENOMIC DNA]</scope>
    <source>
        <strain evidence="3 4">11</strain>
    </source>
</reference>
<dbReference type="InterPro" id="IPR036873">
    <property type="entry name" value="Rhodanese-like_dom_sf"/>
</dbReference>
<dbReference type="PANTHER" id="PTHR30401:SF0">
    <property type="entry name" value="TRNA 2-SELENOURIDINE SYNTHASE"/>
    <property type="match status" value="1"/>
</dbReference>
<dbReference type="GO" id="GO:0043828">
    <property type="term" value="F:tRNA 2-selenouridine synthase activity"/>
    <property type="evidence" value="ECO:0007669"/>
    <property type="project" value="InterPro"/>
</dbReference>
<sequence>MRDISLEDVLTLREQGATLVDVRSPGEYEEFTIPGSINIPLFTNEERSEIGTIYKQVSVDHAKERGLTIASQKLPDLYREFKALKGPIILYCWRGGMRSRTMATVMSLMGMTIYRLQGGIRSYRRFIQERVEQEWSTPVVVLSGYTGTGKTAILQHLEEQGYPVMDLERLAGHRGSIFGHIGLLPTSQKMFDAQYVEQKHRIEQQQKPFVLMEAESRRIGKVVLPEALMNAKAKGDLVHIHLPISERVKVIMEDYSPDEHEEAIVQAFERIRRRLHTPIAHELAQLLEHKHYEKAVQLMMEYYYDPRYEHAALSYEGACTLIEADTLEEAKTQVACLLQQRSVTAASNPSRQ</sequence>
<dbReference type="Gene3D" id="3.40.50.300">
    <property type="entry name" value="P-loop containing nucleotide triphosphate hydrolases"/>
    <property type="match status" value="1"/>
</dbReference>
<dbReference type="PROSITE" id="PS50206">
    <property type="entry name" value="RHODANESE_3"/>
    <property type="match status" value="1"/>
</dbReference>
<dbReference type="Pfam" id="PF26341">
    <property type="entry name" value="AAA_SelU"/>
    <property type="match status" value="1"/>
</dbReference>
<dbReference type="NCBIfam" id="NF008750">
    <property type="entry name" value="PRK11784.1-2"/>
    <property type="match status" value="1"/>
</dbReference>
<dbReference type="SUPFAM" id="SSF52821">
    <property type="entry name" value="Rhodanese/Cell cycle control phosphatase"/>
    <property type="match status" value="1"/>
</dbReference>
<dbReference type="RefSeq" id="WP_085494066.1">
    <property type="nucleotide sequence ID" value="NZ_FXAZ01000002.1"/>
</dbReference>
<name>A0A1X7JXB8_9BACL</name>
<dbReference type="SMART" id="SM00450">
    <property type="entry name" value="RHOD"/>
    <property type="match status" value="1"/>
</dbReference>
<keyword evidence="4" id="KW-1185">Reference proteome</keyword>
<evidence type="ECO:0000313" key="3">
    <source>
        <dbReference type="EMBL" id="SMG32912.1"/>
    </source>
</evidence>
<organism evidence="3 4">
    <name type="scientific">Paenibacillus aquistagni</name>
    <dbReference type="NCBI Taxonomy" id="1852522"/>
    <lineage>
        <taxon>Bacteria</taxon>
        <taxon>Bacillati</taxon>
        <taxon>Bacillota</taxon>
        <taxon>Bacilli</taxon>
        <taxon>Bacillales</taxon>
        <taxon>Paenibacillaceae</taxon>
        <taxon>Paenibacillus</taxon>
    </lineage>
</organism>